<evidence type="ECO:0000313" key="1">
    <source>
        <dbReference type="EMBL" id="MWA02706.1"/>
    </source>
</evidence>
<reference evidence="1" key="1">
    <citation type="submission" date="2019-12" db="EMBL/GenBank/DDBJ databases">
        <title>Actinomadura physcomitrii sp. nov., a novel actinomycete isolated from moss [Physcomitrium sphaericum (Ludw) Fuernr].</title>
        <authorList>
            <person name="Zhuang X."/>
        </authorList>
    </citation>
    <scope>NUCLEOTIDE SEQUENCE [LARGE SCALE GENOMIC DNA]</scope>
    <source>
        <strain evidence="1">LD22</strain>
    </source>
</reference>
<dbReference type="RefSeq" id="WP_151595177.1">
    <property type="nucleotide sequence ID" value="NZ_WBMS02000015.1"/>
</dbReference>
<evidence type="ECO:0000313" key="2">
    <source>
        <dbReference type="Proteomes" id="UP000462055"/>
    </source>
</evidence>
<gene>
    <name evidence="1" type="ORF">F8568_020465</name>
</gene>
<sequence>MAQSTEVEGEHVGAKFEFDERALNRLVESKLKEMSREFERLVERLTRQLRGRPVDEIKPVLKREWKRIADGDLKDPQLTTIATAISEGTKVDFNVKM</sequence>
<dbReference type="EMBL" id="WBMS02000015">
    <property type="protein sequence ID" value="MWA02706.1"/>
    <property type="molecule type" value="Genomic_DNA"/>
</dbReference>
<name>A0A6I4MKG3_9ACTN</name>
<dbReference type="AlphaFoldDB" id="A0A6I4MKG3"/>
<accession>A0A6I4MKG3</accession>
<keyword evidence="2" id="KW-1185">Reference proteome</keyword>
<organism evidence="1 2">
    <name type="scientific">Actinomadura physcomitrii</name>
    <dbReference type="NCBI Taxonomy" id="2650748"/>
    <lineage>
        <taxon>Bacteria</taxon>
        <taxon>Bacillati</taxon>
        <taxon>Actinomycetota</taxon>
        <taxon>Actinomycetes</taxon>
        <taxon>Streptosporangiales</taxon>
        <taxon>Thermomonosporaceae</taxon>
        <taxon>Actinomadura</taxon>
    </lineage>
</organism>
<dbReference type="Proteomes" id="UP000462055">
    <property type="component" value="Unassembled WGS sequence"/>
</dbReference>
<comment type="caution">
    <text evidence="1">The sequence shown here is derived from an EMBL/GenBank/DDBJ whole genome shotgun (WGS) entry which is preliminary data.</text>
</comment>
<proteinExistence type="predicted"/>
<protein>
    <submittedName>
        <fullName evidence="1">Uncharacterized protein</fullName>
    </submittedName>
</protein>